<dbReference type="InterPro" id="IPR046947">
    <property type="entry name" value="LytR-like"/>
</dbReference>
<keyword evidence="4" id="KW-0804">Transcription</keyword>
<dbReference type="EMBL" id="CP017267">
    <property type="protein sequence ID" value="APB31090.1"/>
    <property type="molecule type" value="Genomic_DNA"/>
</dbReference>
<evidence type="ECO:0000313" key="7">
    <source>
        <dbReference type="Proteomes" id="UP000191200"/>
    </source>
</evidence>
<dbReference type="SMART" id="SM00850">
    <property type="entry name" value="LytTR"/>
    <property type="match status" value="1"/>
</dbReference>
<dbReference type="GO" id="GO:0003677">
    <property type="term" value="F:DNA binding"/>
    <property type="evidence" value="ECO:0007669"/>
    <property type="project" value="UniProtKB-KW"/>
</dbReference>
<dbReference type="PANTHER" id="PTHR37299:SF2">
    <property type="entry name" value="HTH LYTTR-TYPE DOMAIN-CONTAINING PROTEIN"/>
    <property type="match status" value="1"/>
</dbReference>
<evidence type="ECO:0000313" key="6">
    <source>
        <dbReference type="EMBL" id="APB31090.1"/>
    </source>
</evidence>
<evidence type="ECO:0000259" key="5">
    <source>
        <dbReference type="PROSITE" id="PS50930"/>
    </source>
</evidence>
<proteinExistence type="predicted"/>
<keyword evidence="7" id="KW-1185">Reference proteome</keyword>
<dbReference type="STRING" id="519472.BHY08_04150"/>
<evidence type="ECO:0000256" key="1">
    <source>
        <dbReference type="ARBA" id="ARBA00022490"/>
    </source>
</evidence>
<feature type="domain" description="HTH LytTR-type" evidence="5">
    <location>
        <begin position="41"/>
        <end position="143"/>
    </location>
</feature>
<dbReference type="RefSeq" id="WP_071456675.1">
    <property type="nucleotide sequence ID" value="NZ_CP017267.1"/>
</dbReference>
<keyword evidence="1" id="KW-0963">Cytoplasm</keyword>
<dbReference type="Pfam" id="PF04397">
    <property type="entry name" value="LytTR"/>
    <property type="match status" value="1"/>
</dbReference>
<dbReference type="Gene3D" id="2.40.50.1020">
    <property type="entry name" value="LytTr DNA-binding domain"/>
    <property type="match status" value="1"/>
</dbReference>
<keyword evidence="3" id="KW-0238">DNA-binding</keyword>
<dbReference type="Proteomes" id="UP000191200">
    <property type="component" value="Chromosome"/>
</dbReference>
<dbReference type="PROSITE" id="PS50930">
    <property type="entry name" value="HTH_LYTTR"/>
    <property type="match status" value="1"/>
</dbReference>
<organism evidence="6 7">
    <name type="scientific">Vagococcus teuberi</name>
    <dbReference type="NCBI Taxonomy" id="519472"/>
    <lineage>
        <taxon>Bacteria</taxon>
        <taxon>Bacillati</taxon>
        <taxon>Bacillota</taxon>
        <taxon>Bacilli</taxon>
        <taxon>Lactobacillales</taxon>
        <taxon>Enterococcaceae</taxon>
        <taxon>Vagococcus</taxon>
    </lineage>
</organism>
<dbReference type="GO" id="GO:0000156">
    <property type="term" value="F:phosphorelay response regulator activity"/>
    <property type="evidence" value="ECO:0007669"/>
    <property type="project" value="InterPro"/>
</dbReference>
<dbReference type="PANTHER" id="PTHR37299">
    <property type="entry name" value="TRANSCRIPTIONAL REGULATOR-RELATED"/>
    <property type="match status" value="1"/>
</dbReference>
<name>A0A1J0A5A2_9ENTE</name>
<evidence type="ECO:0000256" key="2">
    <source>
        <dbReference type="ARBA" id="ARBA00023015"/>
    </source>
</evidence>
<evidence type="ECO:0000256" key="4">
    <source>
        <dbReference type="ARBA" id="ARBA00023163"/>
    </source>
</evidence>
<accession>A0A1J0A5A2</accession>
<reference evidence="6 7" key="1">
    <citation type="submission" date="2016-09" db="EMBL/GenBank/DDBJ databases">
        <title>Vagococcus teuberi sp. nov., isolated from the Malian artisanal sour milk fene.</title>
        <authorList>
            <person name="Wullschleger S."/>
            <person name="Seifert C."/>
            <person name="Baumgartner S."/>
            <person name="Lacroix C."/>
            <person name="Bonfoh B."/>
            <person name="Stevens M.J."/>
            <person name="Meile L."/>
        </authorList>
    </citation>
    <scope>NUCLEOTIDE SEQUENCE [LARGE SCALE GENOMIC DNA]</scope>
    <source>
        <strain evidence="6 7">DSM 21459</strain>
    </source>
</reference>
<protein>
    <recommendedName>
        <fullName evidence="5">HTH LytTR-type domain-containing protein</fullName>
    </recommendedName>
</protein>
<evidence type="ECO:0000256" key="3">
    <source>
        <dbReference type="ARBA" id="ARBA00023125"/>
    </source>
</evidence>
<dbReference type="AlphaFoldDB" id="A0A1J0A5A2"/>
<gene>
    <name evidence="6" type="ORF">BHY08_04150</name>
</gene>
<sequence length="143" mass="16972">MRVKFEKQKHLEENLIIIQAKEKNGEIDSIIRGIENHKTVLSCSHNEKNILVPCKSFIRFYSYDKKIYGSTPDQEYLVKYRLYELENILDKNFLRISNNEIININYISKLELTNAGIIIIYFKNGEQTSSSRRYLKNIKEHLL</sequence>
<dbReference type="KEGG" id="vte:BHY08_04150"/>
<keyword evidence="2" id="KW-0805">Transcription regulation</keyword>
<dbReference type="InterPro" id="IPR007492">
    <property type="entry name" value="LytTR_DNA-bd_dom"/>
</dbReference>
<dbReference type="OrthoDB" id="9808614at2"/>